<reference evidence="4 5" key="2">
    <citation type="submission" date="2020-06" db="EMBL/GenBank/DDBJ databases">
        <title>Antribacter stalactiti gen. nov., sp. nov., a new member of the family Nacardiaceae isolated from a cave.</title>
        <authorList>
            <person name="Kim I.S."/>
        </authorList>
    </citation>
    <scope>NUCLEOTIDE SEQUENCE [LARGE SCALE GENOMIC DNA]</scope>
    <source>
        <strain evidence="4 5">YC2-7</strain>
    </source>
</reference>
<evidence type="ECO:0000256" key="1">
    <source>
        <dbReference type="ARBA" id="ARBA00023125"/>
    </source>
</evidence>
<feature type="DNA-binding region" description="H-T-H motif" evidence="2">
    <location>
        <begin position="36"/>
        <end position="55"/>
    </location>
</feature>
<keyword evidence="5" id="KW-1185">Reference proteome</keyword>
<proteinExistence type="predicted"/>
<evidence type="ECO:0000259" key="3">
    <source>
        <dbReference type="PROSITE" id="PS50977"/>
    </source>
</evidence>
<dbReference type="AlphaFoldDB" id="A0A848K5H8"/>
<organism evidence="4 5">
    <name type="scientific">Antrihabitans stalactiti</name>
    <dbReference type="NCBI Taxonomy" id="2584121"/>
    <lineage>
        <taxon>Bacteria</taxon>
        <taxon>Bacillati</taxon>
        <taxon>Actinomycetota</taxon>
        <taxon>Actinomycetes</taxon>
        <taxon>Mycobacteriales</taxon>
        <taxon>Nocardiaceae</taxon>
        <taxon>Antrihabitans</taxon>
    </lineage>
</organism>
<dbReference type="GO" id="GO:0003700">
    <property type="term" value="F:DNA-binding transcription factor activity"/>
    <property type="evidence" value="ECO:0007669"/>
    <property type="project" value="TreeGrafter"/>
</dbReference>
<evidence type="ECO:0000313" key="4">
    <source>
        <dbReference type="EMBL" id="NMN93649.1"/>
    </source>
</evidence>
<dbReference type="PRINTS" id="PR00455">
    <property type="entry name" value="HTHTETR"/>
</dbReference>
<dbReference type="PANTHER" id="PTHR30055">
    <property type="entry name" value="HTH-TYPE TRANSCRIPTIONAL REGULATOR RUTR"/>
    <property type="match status" value="1"/>
</dbReference>
<feature type="domain" description="HTH tetR-type" evidence="3">
    <location>
        <begin position="13"/>
        <end position="73"/>
    </location>
</feature>
<dbReference type="PANTHER" id="PTHR30055:SF158">
    <property type="entry name" value="POSSIBLE TRANSCRIPTIONAL REGULATORY PROTEIN (PROBABLY TETR-FAMILY)"/>
    <property type="match status" value="1"/>
</dbReference>
<dbReference type="Pfam" id="PF00440">
    <property type="entry name" value="TetR_N"/>
    <property type="match status" value="1"/>
</dbReference>
<comment type="caution">
    <text evidence="4">The sequence shown here is derived from an EMBL/GenBank/DDBJ whole genome shotgun (WGS) entry which is preliminary data.</text>
</comment>
<dbReference type="Gene3D" id="1.10.357.10">
    <property type="entry name" value="Tetracycline Repressor, domain 2"/>
    <property type="match status" value="1"/>
</dbReference>
<dbReference type="GO" id="GO:0000976">
    <property type="term" value="F:transcription cis-regulatory region binding"/>
    <property type="evidence" value="ECO:0007669"/>
    <property type="project" value="TreeGrafter"/>
</dbReference>
<dbReference type="InterPro" id="IPR001647">
    <property type="entry name" value="HTH_TetR"/>
</dbReference>
<dbReference type="InterPro" id="IPR050109">
    <property type="entry name" value="HTH-type_TetR-like_transc_reg"/>
</dbReference>
<reference evidence="4 5" key="1">
    <citation type="submission" date="2019-05" db="EMBL/GenBank/DDBJ databases">
        <authorList>
            <person name="Lee S.D."/>
        </authorList>
    </citation>
    <scope>NUCLEOTIDE SEQUENCE [LARGE SCALE GENOMIC DNA]</scope>
    <source>
        <strain evidence="4 5">YC2-7</strain>
    </source>
</reference>
<gene>
    <name evidence="4" type="ORF">FGL95_01180</name>
</gene>
<dbReference type="EMBL" id="VCQU01000001">
    <property type="protein sequence ID" value="NMN93649.1"/>
    <property type="molecule type" value="Genomic_DNA"/>
</dbReference>
<evidence type="ECO:0000313" key="5">
    <source>
        <dbReference type="Proteomes" id="UP000535543"/>
    </source>
</evidence>
<dbReference type="PROSITE" id="PS50977">
    <property type="entry name" value="HTH_TETR_2"/>
    <property type="match status" value="1"/>
</dbReference>
<keyword evidence="1 2" id="KW-0238">DNA-binding</keyword>
<evidence type="ECO:0000256" key="2">
    <source>
        <dbReference type="PROSITE-ProRule" id="PRU00335"/>
    </source>
</evidence>
<sequence>MAGHVGTKGVPRADREEQILDIAGEEFGTRGYGAASIAEIAKRADVSKPLIYSYFGSRDQLHEACVRRAGDPLVAAVAAAQIDGPAHLRAARTLRAIFGVLEQRRYGWAVLYDPTLPGDAPAGVLAHSYRKALNEMGADGAAGVLAAAGNTDADDRSLLTRIWFGTVTAAVQWWNDHPDTSADDIAARCDRIFALLAPTARAKSG</sequence>
<dbReference type="RefSeq" id="WP_169584352.1">
    <property type="nucleotide sequence ID" value="NZ_VCQU01000001.1"/>
</dbReference>
<name>A0A848K5H8_9NOCA</name>
<dbReference type="InterPro" id="IPR009057">
    <property type="entry name" value="Homeodomain-like_sf"/>
</dbReference>
<dbReference type="Proteomes" id="UP000535543">
    <property type="component" value="Unassembled WGS sequence"/>
</dbReference>
<accession>A0A848K5H8</accession>
<protein>
    <submittedName>
        <fullName evidence="4">TetR/AcrR family transcriptional regulator</fullName>
    </submittedName>
</protein>
<dbReference type="SUPFAM" id="SSF46689">
    <property type="entry name" value="Homeodomain-like"/>
    <property type="match status" value="1"/>
</dbReference>